<dbReference type="OrthoDB" id="3027122at2759"/>
<dbReference type="SUPFAM" id="SSF52540">
    <property type="entry name" value="P-loop containing nucleoside triphosphate hydrolases"/>
    <property type="match status" value="1"/>
</dbReference>
<reference evidence="6" key="2">
    <citation type="submission" date="2015-01" db="EMBL/GenBank/DDBJ databases">
        <title>Evolutionary Origins and Diversification of the Mycorrhizal Mutualists.</title>
        <authorList>
            <consortium name="DOE Joint Genome Institute"/>
            <consortium name="Mycorrhizal Genomics Consortium"/>
            <person name="Kohler A."/>
            <person name="Kuo A."/>
            <person name="Nagy L.G."/>
            <person name="Floudas D."/>
            <person name="Copeland A."/>
            <person name="Barry K.W."/>
            <person name="Cichocki N."/>
            <person name="Veneault-Fourrey C."/>
            <person name="LaButti K."/>
            <person name="Lindquist E.A."/>
            <person name="Lipzen A."/>
            <person name="Lundell T."/>
            <person name="Morin E."/>
            <person name="Murat C."/>
            <person name="Riley R."/>
            <person name="Ohm R."/>
            <person name="Sun H."/>
            <person name="Tunlid A."/>
            <person name="Henrissat B."/>
            <person name="Grigoriev I.V."/>
            <person name="Hibbett D.S."/>
            <person name="Martin F."/>
        </authorList>
    </citation>
    <scope>NUCLEOTIDE SEQUENCE [LARGE SCALE GENOMIC DNA]</scope>
    <source>
        <strain evidence="6">MUT 4182</strain>
    </source>
</reference>
<dbReference type="PANTHER" id="PTHR19879">
    <property type="entry name" value="TRANSCRIPTION INITIATION FACTOR TFIID"/>
    <property type="match status" value="1"/>
</dbReference>
<dbReference type="InterPro" id="IPR015943">
    <property type="entry name" value="WD40/YVTN_repeat-like_dom_sf"/>
</dbReference>
<dbReference type="PROSITE" id="PS50082">
    <property type="entry name" value="WD_REPEATS_2"/>
    <property type="match status" value="10"/>
</dbReference>
<dbReference type="InterPro" id="IPR036322">
    <property type="entry name" value="WD40_repeat_dom_sf"/>
</dbReference>
<dbReference type="InterPro" id="IPR020472">
    <property type="entry name" value="WD40_PAC1"/>
</dbReference>
<dbReference type="InterPro" id="IPR027417">
    <property type="entry name" value="P-loop_NTPase"/>
</dbReference>
<feature type="repeat" description="WD" evidence="3">
    <location>
        <begin position="398"/>
        <end position="439"/>
    </location>
</feature>
<reference evidence="5 6" key="1">
    <citation type="submission" date="2014-04" db="EMBL/GenBank/DDBJ databases">
        <authorList>
            <consortium name="DOE Joint Genome Institute"/>
            <person name="Kuo A."/>
            <person name="Girlanda M."/>
            <person name="Perotto S."/>
            <person name="Kohler A."/>
            <person name="Nagy L.G."/>
            <person name="Floudas D."/>
            <person name="Copeland A."/>
            <person name="Barry K.W."/>
            <person name="Cichocki N."/>
            <person name="Veneault-Fourrey C."/>
            <person name="LaButti K."/>
            <person name="Lindquist E.A."/>
            <person name="Lipzen A."/>
            <person name="Lundell T."/>
            <person name="Morin E."/>
            <person name="Murat C."/>
            <person name="Sun H."/>
            <person name="Tunlid A."/>
            <person name="Henrissat B."/>
            <person name="Grigoriev I.V."/>
            <person name="Hibbett D.S."/>
            <person name="Martin F."/>
            <person name="Nordberg H.P."/>
            <person name="Cantor M.N."/>
            <person name="Hua S.X."/>
        </authorList>
    </citation>
    <scope>NUCLEOTIDE SEQUENCE [LARGE SCALE GENOMIC DNA]</scope>
    <source>
        <strain evidence="5 6">MUT 4182</strain>
    </source>
</reference>
<evidence type="ECO:0000256" key="1">
    <source>
        <dbReference type="ARBA" id="ARBA00022574"/>
    </source>
</evidence>
<dbReference type="STRING" id="1051891.A0A0C3KSS2"/>
<dbReference type="InterPro" id="IPR001680">
    <property type="entry name" value="WD40_rpt"/>
</dbReference>
<dbReference type="InterPro" id="IPR056884">
    <property type="entry name" value="NPHP3-like_N"/>
</dbReference>
<organism evidence="5 6">
    <name type="scientific">Tulasnella calospora MUT 4182</name>
    <dbReference type="NCBI Taxonomy" id="1051891"/>
    <lineage>
        <taxon>Eukaryota</taxon>
        <taxon>Fungi</taxon>
        <taxon>Dikarya</taxon>
        <taxon>Basidiomycota</taxon>
        <taxon>Agaricomycotina</taxon>
        <taxon>Agaricomycetes</taxon>
        <taxon>Cantharellales</taxon>
        <taxon>Tulasnellaceae</taxon>
        <taxon>Tulasnella</taxon>
    </lineage>
</organism>
<dbReference type="InterPro" id="IPR019775">
    <property type="entry name" value="WD40_repeat_CS"/>
</dbReference>
<feature type="domain" description="NACHT" evidence="4">
    <location>
        <begin position="82"/>
        <end position="228"/>
    </location>
</feature>
<dbReference type="AlphaFoldDB" id="A0A0C3KSS2"/>
<dbReference type="PRINTS" id="PR00320">
    <property type="entry name" value="GPROTEINBRPT"/>
</dbReference>
<dbReference type="CDD" id="cd00200">
    <property type="entry name" value="WD40"/>
    <property type="match status" value="1"/>
</dbReference>
<dbReference type="Pfam" id="PF24883">
    <property type="entry name" value="NPHP3_N"/>
    <property type="match status" value="1"/>
</dbReference>
<accession>A0A0C3KSS2</accession>
<keyword evidence="6" id="KW-1185">Reference proteome</keyword>
<feature type="repeat" description="WD" evidence="3">
    <location>
        <begin position="570"/>
        <end position="611"/>
    </location>
</feature>
<dbReference type="SMART" id="SM00320">
    <property type="entry name" value="WD40"/>
    <property type="match status" value="11"/>
</dbReference>
<dbReference type="Proteomes" id="UP000054248">
    <property type="component" value="Unassembled WGS sequence"/>
</dbReference>
<gene>
    <name evidence="5" type="ORF">M407DRAFT_212410</name>
</gene>
<evidence type="ECO:0000256" key="3">
    <source>
        <dbReference type="PROSITE-ProRule" id="PRU00221"/>
    </source>
</evidence>
<dbReference type="InterPro" id="IPR007111">
    <property type="entry name" value="NACHT_NTPase"/>
</dbReference>
<dbReference type="PROSITE" id="PS50837">
    <property type="entry name" value="NACHT"/>
    <property type="match status" value="1"/>
</dbReference>
<evidence type="ECO:0000313" key="6">
    <source>
        <dbReference type="Proteomes" id="UP000054248"/>
    </source>
</evidence>
<feature type="repeat" description="WD" evidence="3">
    <location>
        <begin position="652"/>
        <end position="693"/>
    </location>
</feature>
<keyword evidence="2" id="KW-0677">Repeat</keyword>
<dbReference type="SUPFAM" id="SSF50978">
    <property type="entry name" value="WD40 repeat-like"/>
    <property type="match status" value="2"/>
</dbReference>
<feature type="repeat" description="WD" evidence="3">
    <location>
        <begin position="441"/>
        <end position="482"/>
    </location>
</feature>
<keyword evidence="1 3" id="KW-0853">WD repeat</keyword>
<feature type="repeat" description="WD" evidence="3">
    <location>
        <begin position="311"/>
        <end position="351"/>
    </location>
</feature>
<evidence type="ECO:0000259" key="4">
    <source>
        <dbReference type="PROSITE" id="PS50837"/>
    </source>
</evidence>
<dbReference type="PANTHER" id="PTHR19879:SF9">
    <property type="entry name" value="TRANSCRIPTION INITIATION FACTOR TFIID SUBUNIT 5"/>
    <property type="match status" value="1"/>
</dbReference>
<dbReference type="Gene3D" id="2.130.10.10">
    <property type="entry name" value="YVTN repeat-like/Quinoprotein amine dehydrogenase"/>
    <property type="match status" value="4"/>
</dbReference>
<feature type="repeat" description="WD" evidence="3">
    <location>
        <begin position="484"/>
        <end position="525"/>
    </location>
</feature>
<evidence type="ECO:0000256" key="2">
    <source>
        <dbReference type="ARBA" id="ARBA00022737"/>
    </source>
</evidence>
<dbReference type="Gene3D" id="3.40.50.300">
    <property type="entry name" value="P-loop containing nucleotide triphosphate hydrolases"/>
    <property type="match status" value="1"/>
</dbReference>
<dbReference type="EMBL" id="KN823059">
    <property type="protein sequence ID" value="KIO24528.1"/>
    <property type="molecule type" value="Genomic_DNA"/>
</dbReference>
<protein>
    <recommendedName>
        <fullName evidence="4">NACHT domain-containing protein</fullName>
    </recommendedName>
</protein>
<feature type="repeat" description="WD" evidence="3">
    <location>
        <begin position="365"/>
        <end position="396"/>
    </location>
</feature>
<dbReference type="PROSITE" id="PS00678">
    <property type="entry name" value="WD_REPEATS_1"/>
    <property type="match status" value="8"/>
</dbReference>
<dbReference type="HOGENOM" id="CLU_000288_6_0_1"/>
<dbReference type="Pfam" id="PF00400">
    <property type="entry name" value="WD40"/>
    <property type="match status" value="10"/>
</dbReference>
<dbReference type="PROSITE" id="PS50294">
    <property type="entry name" value="WD_REPEATS_REGION"/>
    <property type="match status" value="8"/>
</dbReference>
<feature type="repeat" description="WD" evidence="3">
    <location>
        <begin position="610"/>
        <end position="650"/>
    </location>
</feature>
<feature type="repeat" description="WD" evidence="3">
    <location>
        <begin position="527"/>
        <end position="568"/>
    </location>
</feature>
<sequence length="845" mass="94084">MRRVSLVRWVCSLQPTLTYILTSFALENTELQAQHRLLLDRLGDGKYGAQGNAIEDVICMPGTRVRILKRIDDAIRNRTIERVMWIHGMAGRGKSTIASTVAHNWKYRAACAIFHFRRGQPMLNRRMICALARQLGNSMVPEVKNAVLESLRENGDIADSRLTHQFTTLFVAPFTKLKNLPYPILIIVDALDECESVKDAVDFVKLIDRYSSSFPPGVKFLLTCRPEAPLLRTLEPRSWPTENLDSAPDVYNDLEQFIKQTCAQIREDHILPEAWPSSEDVRRLVTMSQGLFQWAHTAITYVGDGSPVNRMRAVDSLVLEVAFSKDSFLASVSTDGLVRLWDTETGTVWSERTTKHGYRPGSSPVAFSPDYNLLASSPVDKEIRIWNTQHQRVVGRPMTGHRDKICSLAFSPDGTMLASGSDDHTIRVWDTRTGRAIGEPLEGHWYSVKSLSFSPDGTVLASGSFDHTIRLWDTRTWRTMGKALISHNDVVLSVAWSPDGRLLASASADETVRLWDTQIGRRARDTLEGHTGWVYCVAFSPDGKLLASGADDMTIRLWNSQTGTAAVEPLRGHSEGVESIAFSPDGTTLVSSSWDLTVRLWDIQTSSELLTAHSDPIYSVAFSPCDKVLASGGDMNVQLWDTQTGRAQGEPMMGHSEPVECVMFSPDGKILASGSQDMMIRLWNTHTGSEAAEPLTGHENDVYCLAFSPDSAVLASGSWDGTIRLWDTRTWSAVGKPLVVPSNKDIDSITFSPDGIIVVAHINDGRSFAWDVQTFQECNLPSSPPRHEVAVYHGRRVILPYSRRILWLPSQYWGQCEEPPKITFFDGKLAIVVDHTLSILDISSL</sequence>
<proteinExistence type="predicted"/>
<evidence type="ECO:0000313" key="5">
    <source>
        <dbReference type="EMBL" id="KIO24528.1"/>
    </source>
</evidence>
<feature type="repeat" description="WD" evidence="3">
    <location>
        <begin position="695"/>
        <end position="736"/>
    </location>
</feature>
<name>A0A0C3KSS2_9AGAM</name>